<dbReference type="OrthoDB" id="4245890at2"/>
<proteinExistence type="predicted"/>
<dbReference type="KEGG" id="sgd:ELQ87_24905"/>
<sequence length="131" mass="14097">MRTTFYARVLRMPLLLMVLATLAVHEGTERLSISRDPDVMGLLSQFDGTATTVFVALATLRTSVRSGTPEGSARMWRRSVRFQFAAAFALAAFVVATAAAHYTGLGPWAVALNVTTTISVLWALVGPIEPA</sequence>
<keyword evidence="1" id="KW-1133">Transmembrane helix</keyword>
<evidence type="ECO:0000313" key="2">
    <source>
        <dbReference type="EMBL" id="AZS87126.1"/>
    </source>
</evidence>
<organism evidence="2 4">
    <name type="scientific">Streptomyces griseoviridis</name>
    <dbReference type="NCBI Taxonomy" id="45398"/>
    <lineage>
        <taxon>Bacteria</taxon>
        <taxon>Bacillati</taxon>
        <taxon>Actinomycetota</taxon>
        <taxon>Actinomycetes</taxon>
        <taxon>Kitasatosporales</taxon>
        <taxon>Streptomycetaceae</taxon>
        <taxon>Streptomyces</taxon>
    </lineage>
</organism>
<feature type="transmembrane region" description="Helical" evidence="1">
    <location>
        <begin position="108"/>
        <end position="125"/>
    </location>
</feature>
<evidence type="ECO:0000256" key="1">
    <source>
        <dbReference type="SAM" id="Phobius"/>
    </source>
</evidence>
<evidence type="ECO:0000313" key="4">
    <source>
        <dbReference type="Proteomes" id="UP000271291"/>
    </source>
</evidence>
<reference evidence="3 5" key="1">
    <citation type="submission" date="2018-04" db="EMBL/GenBank/DDBJ databases">
        <title>Complete genome sequences of Streptomyces griseoviridis K61 and characterization of antagonistic properties of biological control agents.</title>
        <authorList>
            <person name="Mariita R.M."/>
            <person name="Sello J.K."/>
        </authorList>
    </citation>
    <scope>NUCLEOTIDE SEQUENCE [LARGE SCALE GENOMIC DNA]</scope>
    <source>
        <strain evidence="3 5">K61</strain>
    </source>
</reference>
<keyword evidence="1" id="KW-0472">Membrane</keyword>
<evidence type="ECO:0000313" key="5">
    <source>
        <dbReference type="Proteomes" id="UP000501753"/>
    </source>
</evidence>
<dbReference type="Proteomes" id="UP000271291">
    <property type="component" value="Chromosome"/>
</dbReference>
<dbReference type="AlphaFoldDB" id="A0A3S9ZH44"/>
<gene>
    <name evidence="3" type="ORF">DDJ31_14370</name>
    <name evidence="2" type="ORF">ELQ87_24905</name>
</gene>
<dbReference type="RefSeq" id="WP_127179928.1">
    <property type="nucleotide sequence ID" value="NZ_CP029078.1"/>
</dbReference>
<dbReference type="EMBL" id="CP034687">
    <property type="protein sequence ID" value="AZS87126.1"/>
    <property type="molecule type" value="Genomic_DNA"/>
</dbReference>
<feature type="transmembrane region" description="Helical" evidence="1">
    <location>
        <begin position="80"/>
        <end position="102"/>
    </location>
</feature>
<reference evidence="2 4" key="2">
    <citation type="submission" date="2018-12" db="EMBL/GenBank/DDBJ databases">
        <title>Streptomyces griseoviridis F1-27 complete genome.</title>
        <authorList>
            <person name="Mariita R.M."/>
            <person name="Sello J.K."/>
        </authorList>
    </citation>
    <scope>NUCLEOTIDE SEQUENCE [LARGE SCALE GENOMIC DNA]</scope>
    <source>
        <strain evidence="2 4">F1-27</strain>
    </source>
</reference>
<protein>
    <submittedName>
        <fullName evidence="2">Uncharacterized protein</fullName>
    </submittedName>
</protein>
<keyword evidence="5" id="KW-1185">Reference proteome</keyword>
<accession>A0A3S9ZH44</accession>
<feature type="transmembrane region" description="Helical" evidence="1">
    <location>
        <begin position="40"/>
        <end position="60"/>
    </location>
</feature>
<evidence type="ECO:0000313" key="3">
    <source>
        <dbReference type="EMBL" id="QCN86019.1"/>
    </source>
</evidence>
<dbReference type="Proteomes" id="UP000501753">
    <property type="component" value="Chromosome"/>
</dbReference>
<name>A0A3S9ZH44_STRGD</name>
<dbReference type="EMBL" id="CP029078">
    <property type="protein sequence ID" value="QCN86019.1"/>
    <property type="molecule type" value="Genomic_DNA"/>
</dbReference>
<keyword evidence="1" id="KW-0812">Transmembrane</keyword>